<dbReference type="RefSeq" id="WP_263371890.1">
    <property type="nucleotide sequence ID" value="NZ_JAGSYD010000003.1"/>
</dbReference>
<keyword evidence="4" id="KW-0808">Transferase</keyword>
<dbReference type="Pfam" id="PF02518">
    <property type="entry name" value="HATPase_c"/>
    <property type="match status" value="1"/>
</dbReference>
<protein>
    <submittedName>
        <fullName evidence="4">Sensor histidine kinase</fullName>
        <ecNumber evidence="4">2.7.13.3</ecNumber>
    </submittedName>
</protein>
<organism evidence="4 5">
    <name type="scientific">Granulicella cerasi</name>
    <dbReference type="NCBI Taxonomy" id="741063"/>
    <lineage>
        <taxon>Bacteria</taxon>
        <taxon>Pseudomonadati</taxon>
        <taxon>Acidobacteriota</taxon>
        <taxon>Terriglobia</taxon>
        <taxon>Terriglobales</taxon>
        <taxon>Acidobacteriaceae</taxon>
        <taxon>Granulicella</taxon>
    </lineage>
</organism>
<keyword evidence="1" id="KW-0812">Transmembrane</keyword>
<dbReference type="PANTHER" id="PTHR34220:SF7">
    <property type="entry name" value="SENSOR HISTIDINE KINASE YPDA"/>
    <property type="match status" value="1"/>
</dbReference>
<feature type="domain" description="Signal transduction histidine kinase internal region" evidence="3">
    <location>
        <begin position="178"/>
        <end position="258"/>
    </location>
</feature>
<dbReference type="EMBL" id="JBHSWI010000001">
    <property type="protein sequence ID" value="MFC6645527.1"/>
    <property type="molecule type" value="Genomic_DNA"/>
</dbReference>
<proteinExistence type="predicted"/>
<reference evidence="5" key="1">
    <citation type="journal article" date="2019" name="Int. J. Syst. Evol. Microbiol.">
        <title>The Global Catalogue of Microorganisms (GCM) 10K type strain sequencing project: providing services to taxonomists for standard genome sequencing and annotation.</title>
        <authorList>
            <consortium name="The Broad Institute Genomics Platform"/>
            <consortium name="The Broad Institute Genome Sequencing Center for Infectious Disease"/>
            <person name="Wu L."/>
            <person name="Ma J."/>
        </authorList>
    </citation>
    <scope>NUCLEOTIDE SEQUENCE [LARGE SCALE GENOMIC DNA]</scope>
    <source>
        <strain evidence="5">CGMCC 1.16026</strain>
    </source>
</reference>
<gene>
    <name evidence="4" type="ORF">ACFQBQ_07995</name>
</gene>
<name>A0ABW1Z800_9BACT</name>
<evidence type="ECO:0000313" key="4">
    <source>
        <dbReference type="EMBL" id="MFC6645527.1"/>
    </source>
</evidence>
<keyword evidence="5" id="KW-1185">Reference proteome</keyword>
<evidence type="ECO:0000256" key="1">
    <source>
        <dbReference type="SAM" id="Phobius"/>
    </source>
</evidence>
<dbReference type="PANTHER" id="PTHR34220">
    <property type="entry name" value="SENSOR HISTIDINE KINASE YPDA"/>
    <property type="match status" value="1"/>
</dbReference>
<evidence type="ECO:0000259" key="3">
    <source>
        <dbReference type="Pfam" id="PF06580"/>
    </source>
</evidence>
<feature type="domain" description="Histidine kinase/HSP90-like ATPase" evidence="2">
    <location>
        <begin position="277"/>
        <end position="369"/>
    </location>
</feature>
<feature type="transmembrane region" description="Helical" evidence="1">
    <location>
        <begin position="142"/>
        <end position="159"/>
    </location>
</feature>
<keyword evidence="1" id="KW-1133">Transmembrane helix</keyword>
<dbReference type="EC" id="2.7.13.3" evidence="4"/>
<dbReference type="Gene3D" id="3.30.565.10">
    <property type="entry name" value="Histidine kinase-like ATPase, C-terminal domain"/>
    <property type="match status" value="1"/>
</dbReference>
<feature type="transmembrane region" description="Helical" evidence="1">
    <location>
        <begin position="88"/>
        <end position="108"/>
    </location>
</feature>
<keyword evidence="4" id="KW-0418">Kinase</keyword>
<keyword evidence="1" id="KW-0472">Membrane</keyword>
<comment type="caution">
    <text evidence="4">The sequence shown here is derived from an EMBL/GenBank/DDBJ whole genome shotgun (WGS) entry which is preliminary data.</text>
</comment>
<dbReference type="Pfam" id="PF06580">
    <property type="entry name" value="His_kinase"/>
    <property type="match status" value="1"/>
</dbReference>
<feature type="transmembrane region" description="Helical" evidence="1">
    <location>
        <begin position="114"/>
        <end position="135"/>
    </location>
</feature>
<dbReference type="InterPro" id="IPR050640">
    <property type="entry name" value="Bact_2-comp_sensor_kinase"/>
</dbReference>
<dbReference type="GO" id="GO:0004673">
    <property type="term" value="F:protein histidine kinase activity"/>
    <property type="evidence" value="ECO:0007669"/>
    <property type="project" value="UniProtKB-EC"/>
</dbReference>
<dbReference type="InterPro" id="IPR036890">
    <property type="entry name" value="HATPase_C_sf"/>
</dbReference>
<dbReference type="InterPro" id="IPR003594">
    <property type="entry name" value="HATPase_dom"/>
</dbReference>
<sequence>MSFREVSFDERVDRRSTSIALAVVIVATVILSVITANECHSTFVTLNKQVPYVPSLIFGFVMWAWWGTITIGLWILSLRRPKVLAFRAAYLGFHTLMAVVLAGCHLLLIQATIAVAGSVWNTWGALYAATSYLSVRRFGMELIIYGFVYGASGFLYTHMQRRREAFTRLEIERQLTQAQLKALQMQMEPHFLFNTLNSITSLVTQGRNIEANRTLSHLNTILRTTLQRKAPEKVPFTEELRVVESYLAIQQVRFSDRLSIRIDATEDARQCLVPSFILQPLVENAVQHGIAHSEAGGMIETTAKRIGDDLWLQVRDNGLGEDSPLSTGHGIGLRNTQERLAYFYPGTHRLTAGPLSSGGFEVTIQIPYEQVVA</sequence>
<feature type="transmembrane region" description="Helical" evidence="1">
    <location>
        <begin position="18"/>
        <end position="36"/>
    </location>
</feature>
<feature type="transmembrane region" description="Helical" evidence="1">
    <location>
        <begin position="56"/>
        <end position="76"/>
    </location>
</feature>
<dbReference type="InterPro" id="IPR010559">
    <property type="entry name" value="Sig_transdc_His_kin_internal"/>
</dbReference>
<dbReference type="Proteomes" id="UP001596391">
    <property type="component" value="Unassembled WGS sequence"/>
</dbReference>
<dbReference type="SUPFAM" id="SSF55874">
    <property type="entry name" value="ATPase domain of HSP90 chaperone/DNA topoisomerase II/histidine kinase"/>
    <property type="match status" value="1"/>
</dbReference>
<evidence type="ECO:0000313" key="5">
    <source>
        <dbReference type="Proteomes" id="UP001596391"/>
    </source>
</evidence>
<evidence type="ECO:0000259" key="2">
    <source>
        <dbReference type="Pfam" id="PF02518"/>
    </source>
</evidence>
<accession>A0ABW1Z800</accession>